<name>A0A3L6FE77_MAIZE</name>
<sequence length="62" mass="6561">MSIATVSFAPTSATRNAHQFPLPLPISLCPRSPAVRRAAATVDPGHRRVSVAAEESPEPALR</sequence>
<accession>A0A3L6FE77</accession>
<evidence type="ECO:0000313" key="2">
    <source>
        <dbReference type="EMBL" id="PWZ31419.1"/>
    </source>
</evidence>
<feature type="region of interest" description="Disordered" evidence="1">
    <location>
        <begin position="41"/>
        <end position="62"/>
    </location>
</feature>
<evidence type="ECO:0000256" key="1">
    <source>
        <dbReference type="SAM" id="MobiDB-lite"/>
    </source>
</evidence>
<gene>
    <name evidence="2" type="ORF">Zm00014a_042163</name>
</gene>
<comment type="caution">
    <text evidence="2">The sequence shown here is derived from an EMBL/GenBank/DDBJ whole genome shotgun (WGS) entry which is preliminary data.</text>
</comment>
<organism evidence="2 3">
    <name type="scientific">Zea mays</name>
    <name type="common">Maize</name>
    <dbReference type="NCBI Taxonomy" id="4577"/>
    <lineage>
        <taxon>Eukaryota</taxon>
        <taxon>Viridiplantae</taxon>
        <taxon>Streptophyta</taxon>
        <taxon>Embryophyta</taxon>
        <taxon>Tracheophyta</taxon>
        <taxon>Spermatophyta</taxon>
        <taxon>Magnoliopsida</taxon>
        <taxon>Liliopsida</taxon>
        <taxon>Poales</taxon>
        <taxon>Poaceae</taxon>
        <taxon>PACMAD clade</taxon>
        <taxon>Panicoideae</taxon>
        <taxon>Andropogonodae</taxon>
        <taxon>Andropogoneae</taxon>
        <taxon>Tripsacinae</taxon>
        <taxon>Zea</taxon>
    </lineage>
</organism>
<protein>
    <submittedName>
        <fullName evidence="2">Uncharacterized protein</fullName>
    </submittedName>
</protein>
<reference evidence="2 3" key="1">
    <citation type="journal article" date="2018" name="Nat. Genet.">
        <title>Extensive intraspecific gene order and gene structural variations between Mo17 and other maize genomes.</title>
        <authorList>
            <person name="Sun S."/>
            <person name="Zhou Y."/>
            <person name="Chen J."/>
            <person name="Shi J."/>
            <person name="Zhao H."/>
            <person name="Zhao H."/>
            <person name="Song W."/>
            <person name="Zhang M."/>
            <person name="Cui Y."/>
            <person name="Dong X."/>
            <person name="Liu H."/>
            <person name="Ma X."/>
            <person name="Jiao Y."/>
            <person name="Wang B."/>
            <person name="Wei X."/>
            <person name="Stein J.C."/>
            <person name="Glaubitz J.C."/>
            <person name="Lu F."/>
            <person name="Yu G."/>
            <person name="Liang C."/>
            <person name="Fengler K."/>
            <person name="Li B."/>
            <person name="Rafalski A."/>
            <person name="Schnable P.S."/>
            <person name="Ware D.H."/>
            <person name="Buckler E.S."/>
            <person name="Lai J."/>
        </authorList>
    </citation>
    <scope>NUCLEOTIDE SEQUENCE [LARGE SCALE GENOMIC DNA]</scope>
    <source>
        <strain evidence="3">cv. Missouri 17</strain>
        <tissue evidence="2">Seedling</tissue>
    </source>
</reference>
<evidence type="ECO:0000313" key="3">
    <source>
        <dbReference type="Proteomes" id="UP000251960"/>
    </source>
</evidence>
<dbReference type="AlphaFoldDB" id="A0A3L6FE77"/>
<dbReference type="Proteomes" id="UP000251960">
    <property type="component" value="Chromosome 3"/>
</dbReference>
<proteinExistence type="predicted"/>
<dbReference type="EMBL" id="NCVQ01000004">
    <property type="protein sequence ID" value="PWZ31419.1"/>
    <property type="molecule type" value="Genomic_DNA"/>
</dbReference>